<organism evidence="2 3">
    <name type="scientific">Pleurostoma richardsiae</name>
    <dbReference type="NCBI Taxonomy" id="41990"/>
    <lineage>
        <taxon>Eukaryota</taxon>
        <taxon>Fungi</taxon>
        <taxon>Dikarya</taxon>
        <taxon>Ascomycota</taxon>
        <taxon>Pezizomycotina</taxon>
        <taxon>Sordariomycetes</taxon>
        <taxon>Sordariomycetidae</taxon>
        <taxon>Calosphaeriales</taxon>
        <taxon>Pleurostomataceae</taxon>
        <taxon>Pleurostoma</taxon>
    </lineage>
</organism>
<comment type="caution">
    <text evidence="2">The sequence shown here is derived from an EMBL/GenBank/DDBJ whole genome shotgun (WGS) entry which is preliminary data.</text>
</comment>
<protein>
    <submittedName>
        <fullName evidence="2">Glycoside hydrolase family 78 protein</fullName>
    </submittedName>
</protein>
<feature type="domain" description="Alpha-L-rhamnosidase six-hairpin glycosidase" evidence="1">
    <location>
        <begin position="358"/>
        <end position="565"/>
    </location>
</feature>
<dbReference type="SUPFAM" id="SSF48208">
    <property type="entry name" value="Six-hairpin glycosidases"/>
    <property type="match status" value="1"/>
</dbReference>
<dbReference type="GO" id="GO:0005975">
    <property type="term" value="P:carbohydrate metabolic process"/>
    <property type="evidence" value="ECO:0007669"/>
    <property type="project" value="InterPro"/>
</dbReference>
<dbReference type="PANTHER" id="PTHR34987:SF4">
    <property type="entry name" value="ALPHA-L-RHAMNOSIDASE C-TERMINAL DOMAIN-CONTAINING PROTEIN"/>
    <property type="match status" value="1"/>
</dbReference>
<reference evidence="2" key="1">
    <citation type="submission" date="2022-07" db="EMBL/GenBank/DDBJ databases">
        <title>Fungi with potential for degradation of polypropylene.</title>
        <authorList>
            <person name="Gostincar C."/>
        </authorList>
    </citation>
    <scope>NUCLEOTIDE SEQUENCE</scope>
    <source>
        <strain evidence="2">EXF-13308</strain>
    </source>
</reference>
<dbReference type="Proteomes" id="UP001174694">
    <property type="component" value="Unassembled WGS sequence"/>
</dbReference>
<keyword evidence="3" id="KW-1185">Reference proteome</keyword>
<dbReference type="GO" id="GO:0016787">
    <property type="term" value="F:hydrolase activity"/>
    <property type="evidence" value="ECO:0007669"/>
    <property type="project" value="UniProtKB-KW"/>
</dbReference>
<evidence type="ECO:0000313" key="3">
    <source>
        <dbReference type="Proteomes" id="UP001174694"/>
    </source>
</evidence>
<name>A0AA38REH3_9PEZI</name>
<dbReference type="AlphaFoldDB" id="A0AA38REH3"/>
<accession>A0AA38REH3</accession>
<sequence>MYLSSIIIPSVQVLPLLIHASGGSMWPWGHSGSRSLTPVDPVFYPTGLALGSQPSRCGRQFRKFHLNQSTPYATLDYGHEIEVKYAEEFSALYHPFSDGPYPFTIGLSNTYRVETPEVTGPGRIEPFLLQGGQRWQSIRLLTNGSVTFTSLGFIASVPVIDIDNLPGSFQSNDDVLNRIWKLGARAASVACFEAGSQRAIWEVDVEDGALVRGMRPGVSSSGTFFDNYTLEFDSKIEIGGIGWTVAFPLGYPSEGIQLDLVAGEQHYMNTNTSLMQRNSILLAYGYSFVNQTTLPSYNLGDYYMGGSSIPTGGSFGFGGWQDQAGYIKNVVAYDTANGTQLYTNPMTDSSDAGVIREYGVHANYGAVCLDGPNLDRLVWLGDFMHTARIIATSTSRFDLARSTLKSILLWQSELGLLPYEYAMGYDPTLASDVFSLGDGGSSRGQDGYAGGLVDYQILGLQAFAHYVRRSNDLEFVDETWSQWQRPVEWLVSNINSTTGLLSVFQAFLGPSNGGSAINCAFVEALKKLVDVATAVSDGSAATKYLATAAQLMDAINSKLWNEELGVYSLSPEYPNDFSVNSIGFCISSGTANATRAARLLSALPSLRLGPGYKDSTQDNSSDPTINISPNTNGFLLEGIMSHNSPSAVTTAVDLIKTLWTPMINNRSTDTGASWEYVSQDGTPGLGLFTSLSHPWGGAPTYLLTDWVAGIQGAERVQGFGYANWVVNPYVGVTFGLKHVSARVVTALGGNLEVHWEVDENVKSLQVTVRAPVTSSGVFELGRTKKVLTGAKKYSFSVELWPL</sequence>
<dbReference type="Gene3D" id="2.60.420.10">
    <property type="entry name" value="Maltose phosphorylase, domain 3"/>
    <property type="match status" value="1"/>
</dbReference>
<dbReference type="PANTHER" id="PTHR34987">
    <property type="entry name" value="C, PUTATIVE (AFU_ORTHOLOGUE AFUA_3G02880)-RELATED"/>
    <property type="match status" value="1"/>
</dbReference>
<dbReference type="Pfam" id="PF17389">
    <property type="entry name" value="Bac_rhamnosid6H"/>
    <property type="match status" value="1"/>
</dbReference>
<dbReference type="InterPro" id="IPR008928">
    <property type="entry name" value="6-hairpin_glycosidase_sf"/>
</dbReference>
<evidence type="ECO:0000313" key="2">
    <source>
        <dbReference type="EMBL" id="KAJ9144563.1"/>
    </source>
</evidence>
<dbReference type="InterPro" id="IPR035396">
    <property type="entry name" value="Bac_rhamnosid6H"/>
</dbReference>
<dbReference type="InterPro" id="IPR012341">
    <property type="entry name" value="6hp_glycosidase-like_sf"/>
</dbReference>
<dbReference type="EMBL" id="JANBVO010000016">
    <property type="protein sequence ID" value="KAJ9144563.1"/>
    <property type="molecule type" value="Genomic_DNA"/>
</dbReference>
<gene>
    <name evidence="2" type="ORF">NKR23_g5877</name>
</gene>
<evidence type="ECO:0000259" key="1">
    <source>
        <dbReference type="Pfam" id="PF17389"/>
    </source>
</evidence>
<keyword evidence="2" id="KW-0378">Hydrolase</keyword>
<dbReference type="Gene3D" id="1.50.10.10">
    <property type="match status" value="1"/>
</dbReference>
<proteinExistence type="predicted"/>